<feature type="transmembrane region" description="Helical" evidence="1">
    <location>
        <begin position="876"/>
        <end position="899"/>
    </location>
</feature>
<dbReference type="EMBL" id="DRMH01000022">
    <property type="protein sequence ID" value="HFC97297.1"/>
    <property type="molecule type" value="Genomic_DNA"/>
</dbReference>
<dbReference type="GO" id="GO:0005886">
    <property type="term" value="C:plasma membrane"/>
    <property type="evidence" value="ECO:0007669"/>
    <property type="project" value="TreeGrafter"/>
</dbReference>
<accession>A0A7C3GD68</accession>
<dbReference type="InterPro" id="IPR001036">
    <property type="entry name" value="Acrflvin-R"/>
</dbReference>
<feature type="transmembrane region" description="Helical" evidence="1">
    <location>
        <begin position="15"/>
        <end position="32"/>
    </location>
</feature>
<feature type="transmembrane region" description="Helical" evidence="1">
    <location>
        <begin position="466"/>
        <end position="486"/>
    </location>
</feature>
<dbReference type="InterPro" id="IPR027463">
    <property type="entry name" value="AcrB_DN_DC_subdom"/>
</dbReference>
<evidence type="ECO:0000256" key="1">
    <source>
        <dbReference type="SAM" id="Phobius"/>
    </source>
</evidence>
<evidence type="ECO:0000313" key="2">
    <source>
        <dbReference type="EMBL" id="HFC97297.1"/>
    </source>
</evidence>
<dbReference type="Gene3D" id="1.20.1640.10">
    <property type="entry name" value="Multidrug efflux transporter AcrB transmembrane domain"/>
    <property type="match status" value="2"/>
</dbReference>
<dbReference type="PANTHER" id="PTHR32063">
    <property type="match status" value="1"/>
</dbReference>
<feature type="transmembrane region" description="Helical" evidence="1">
    <location>
        <begin position="358"/>
        <end position="376"/>
    </location>
</feature>
<feature type="transmembrane region" description="Helical" evidence="1">
    <location>
        <begin position="333"/>
        <end position="352"/>
    </location>
</feature>
<organism evidence="2">
    <name type="scientific">Thermosulfurimonas dismutans</name>
    <dbReference type="NCBI Taxonomy" id="999894"/>
    <lineage>
        <taxon>Bacteria</taxon>
        <taxon>Pseudomonadati</taxon>
        <taxon>Thermodesulfobacteriota</taxon>
        <taxon>Thermodesulfobacteria</taxon>
        <taxon>Thermodesulfobacteriales</taxon>
        <taxon>Thermodesulfobacteriaceae</taxon>
        <taxon>Thermosulfurimonas</taxon>
    </lineage>
</organism>
<feature type="transmembrane region" description="Helical" evidence="1">
    <location>
        <begin position="435"/>
        <end position="459"/>
    </location>
</feature>
<keyword evidence="1" id="KW-0472">Membrane</keyword>
<dbReference type="Pfam" id="PF00873">
    <property type="entry name" value="ACR_tran"/>
    <property type="match status" value="1"/>
</dbReference>
<feature type="transmembrane region" description="Helical" evidence="1">
    <location>
        <begin position="983"/>
        <end position="1008"/>
    </location>
</feature>
<dbReference type="Proteomes" id="UP000886043">
    <property type="component" value="Unassembled WGS sequence"/>
</dbReference>
<feature type="transmembrane region" description="Helical" evidence="1">
    <location>
        <begin position="851"/>
        <end position="870"/>
    </location>
</feature>
<dbReference type="SUPFAM" id="SSF82693">
    <property type="entry name" value="Multidrug efflux transporter AcrB pore domain, PN1, PN2, PC1 and PC2 subdomains"/>
    <property type="match status" value="3"/>
</dbReference>
<dbReference type="AlphaFoldDB" id="A0A7C3GD68"/>
<protein>
    <submittedName>
        <fullName evidence="2">Efflux RND transporter permease subunit</fullName>
    </submittedName>
</protein>
<dbReference type="Gene3D" id="3.30.70.1320">
    <property type="entry name" value="Multidrug efflux transporter AcrB pore domain like"/>
    <property type="match status" value="1"/>
</dbReference>
<proteinExistence type="predicted"/>
<dbReference type="PANTHER" id="PTHR32063:SF24">
    <property type="entry name" value="CATION EFFLUX SYSTEM (ACRB_ACRD_ACRF FAMILY)"/>
    <property type="match status" value="1"/>
</dbReference>
<dbReference type="Gene3D" id="3.30.2090.10">
    <property type="entry name" value="Multidrug efflux transporter AcrB TolC docking domain, DN and DC subdomains"/>
    <property type="match status" value="2"/>
</dbReference>
<reference evidence="2" key="1">
    <citation type="journal article" date="2020" name="mSystems">
        <title>Genome- and Community-Level Interaction Insights into Carbon Utilization and Element Cycling Functions of Hydrothermarchaeota in Hydrothermal Sediment.</title>
        <authorList>
            <person name="Zhou Z."/>
            <person name="Liu Y."/>
            <person name="Xu W."/>
            <person name="Pan J."/>
            <person name="Luo Z.H."/>
            <person name="Li M."/>
        </authorList>
    </citation>
    <scope>NUCLEOTIDE SEQUENCE [LARGE SCALE GENOMIC DNA]</scope>
    <source>
        <strain evidence="2">HyVt-483</strain>
    </source>
</reference>
<keyword evidence="1" id="KW-0812">Transmembrane</keyword>
<dbReference type="Gene3D" id="3.30.70.1440">
    <property type="entry name" value="Multidrug efflux transporter AcrB pore domain"/>
    <property type="match status" value="1"/>
</dbReference>
<dbReference type="SUPFAM" id="SSF82714">
    <property type="entry name" value="Multidrug efflux transporter AcrB TolC docking domain, DN and DC subdomains"/>
    <property type="match status" value="2"/>
</dbReference>
<feature type="transmembrane region" description="Helical" evidence="1">
    <location>
        <begin position="950"/>
        <end position="971"/>
    </location>
</feature>
<comment type="caution">
    <text evidence="2">The sequence shown here is derived from an EMBL/GenBank/DDBJ whole genome shotgun (WGS) entry which is preliminary data.</text>
</comment>
<feature type="transmembrane region" description="Helical" evidence="1">
    <location>
        <begin position="906"/>
        <end position="930"/>
    </location>
</feature>
<dbReference type="GO" id="GO:0042910">
    <property type="term" value="F:xenobiotic transmembrane transporter activity"/>
    <property type="evidence" value="ECO:0007669"/>
    <property type="project" value="TreeGrafter"/>
</dbReference>
<keyword evidence="1" id="KW-1133">Transmembrane helix</keyword>
<gene>
    <name evidence="2" type="ORF">ENJ40_02400</name>
</gene>
<dbReference type="PRINTS" id="PR00702">
    <property type="entry name" value="ACRIFLAVINRP"/>
</dbReference>
<feature type="transmembrane region" description="Helical" evidence="1">
    <location>
        <begin position="383"/>
        <end position="405"/>
    </location>
</feature>
<name>A0A7C3GD68_9BACT</name>
<dbReference type="Gene3D" id="3.30.70.1430">
    <property type="entry name" value="Multidrug efflux transporter AcrB pore domain"/>
    <property type="match status" value="2"/>
</dbReference>
<dbReference type="SUPFAM" id="SSF82866">
    <property type="entry name" value="Multidrug efflux transporter AcrB transmembrane domain"/>
    <property type="match status" value="2"/>
</dbReference>
<sequence length="1020" mass="111865">MLADLLDHLIRNPRLVVLAAVGIVFTGIYSLLHLPVDLFPGLNLPVVNIITHYPGASPEDVELLLTRPLENELRGLPGLKRLVSVSIQGVSRITVEFAPGLTVEQVRGMVQARLARAAGLLPPGVTPRLENLGTTLQEVAGYVVYGPRDLVTLRRLVRLDITGRLMRVPGVSGVEVLGGDEPAFILRVDPYRLSRLGLGLLDLARVLREYQSGTVAGFLTRGGREYVIRGESRFRTLADLRNVYLRSTDGERGPLTAVARISRGVAPRHYLIRGNGHPAVAFFVRKQPGASTPTVVREVERALKEFRPFLPPGVHLEKFYDQAEIIREARQTILGDLFSGAALAVAVLYLFTGEVIPTLIVALTIPLTLLATLVFLKKLGFSLNVITFSALALAVGMLVDDAIVVTENILRHRESGKDPLKAALEGALEIAAPDAAGTFTTVAAFFPLALVGGLIGLFLRPFGLTISLALLISLLLSLSLVPALLARRPPQTRGKSPPAQFFLSALNELISRALNYGFRHPGRMLGIFLLGILLGGWAILRSPVRWLPPVDEGTLLIEYVLPQGTSLQESNRLGKTLARLALEIPDVSCVYRRAGSPVLSSRIEGVNRGELLIKLKPRRERRESLSRILNRLRRAYGRFPGVIFLYHQPTQEKMDESLSGLPALFGVTLYGPDLKTLTRLARRVERLLERDPAIQSVYNPLKIQRPQVVVRLRYTDLARLGVEPQEALATLRAAFWGLEVTRIVQERAEIQVLIRLDLPCPLTPREIGDLPVRTSKGYSVPLSRIADIRVVHIPGKITRLNGQRAVTLVAEVEGPVWSVARRIQKHLHQISLPPGYRTEVSGQYRILRRSLTDLALILIGAVSMIYLILWVEFRSWWIPLIILVTGPFSLAGALILLWLTGEGLNVSVAMGVITLLGIGVNNAIVLLDFAQRRMEEGLSPPAALREAVRIRLRPVLLTSLTTILALVPAALGMGAGAEFFHGFALTLIGGLLSATPVSLILIPCLLAWGTPEEKIQEEPK</sequence>